<dbReference type="Gene3D" id="3.60.10.10">
    <property type="entry name" value="Endonuclease/exonuclease/phosphatase"/>
    <property type="match status" value="1"/>
</dbReference>
<feature type="compositionally biased region" description="Pro residues" evidence="1">
    <location>
        <begin position="367"/>
        <end position="379"/>
    </location>
</feature>
<name>A0ABR0K5N6_9EURO</name>
<feature type="compositionally biased region" description="Polar residues" evidence="1">
    <location>
        <begin position="180"/>
        <end position="195"/>
    </location>
</feature>
<feature type="region of interest" description="Disordered" evidence="1">
    <location>
        <begin position="470"/>
        <end position="550"/>
    </location>
</feature>
<feature type="region of interest" description="Disordered" evidence="1">
    <location>
        <begin position="1"/>
        <end position="444"/>
    </location>
</feature>
<dbReference type="Proteomes" id="UP001345013">
    <property type="component" value="Unassembled WGS sequence"/>
</dbReference>
<sequence length="1272" mass="140602">MERDGDQGPDAVSTKPVSALRAKFESLQNKKATVSDAPSTKHAQTGLKPVEPDKASLVRASLDLPRPTSPWSAQQSSAQNVPPTPGSANRGSDSPSRSNPKRPVSMLVGSSPQLTPAVQVDSPRSPPRGFFARSPSRSPERVDTSAFGKVRALVSQHSSRSPTRAPTPGLERADTPPIISGTSTVSAGPTTTITRPKSPIPPPINRAEKPKIPPKPQTISAPSETGLDARPLAFLSEKRISPFSTPPSSDEEQGGRKGSDAQPLGRRSVDLLNRSAEVSPEPTGTSPEPLRATDPRSVGFSAPKPTAERRDPRQLGLSSTPVQPQPVRGTRDTPSPSRIAPLVGVPTRDARDLGFGASTPTSRQASPLPPQGRPSPPRQEPSVKPTAVRDSRQYGFSTATSVPSTPIDITRPELPQRSTPKMPPPRPSEDSKRSAYAPGIMRTVPRIPTQATTNSQIRISGDILRHNIPTPADVGFLPPPKRSTFNEGDPRKQEPLGVPASTTIRRSSVDANARVAESSDEAEEFLPEPTTVRHDYPDSSHTNRRPPILDPDRWQVNGKTDGKAFDICGKLLCTGSYHTRIFDLETSEEILDLNHGETVKSTSVVFKPGNDINSEGKRIWIGNNIGELQEIDLETHTTIAQSSAHNRTEIHKILRHHKDLWTLDEAGRLFVWPADESGVPNMKYSHISHKLMAKPTYAMVVEDTLWVASGREIRIYKPGKESSFNVLTSPLPAVQGAGDVTCGTYSGEDGGRVYVGHADGKVTIYSLQNYSYLGSIKVSDYKINAMTMVGNKLWAVYKTGKVYVYDTANTPWKVTKDWKAHEGPATGILLDPSSVWLLGRSQVATTGHDGYVRLWDGMLEDDWIEANMHARDQEYCTFRDVRAAVTTWNCGATNPGMLNTHFIADAIHADEPNPPEILVFGFQEVVDLEDRTVTAKSIFGFGKKKETKAADQQQHQSKVYREWRDYLARCIRKYIPQHEYMEIHTSSLVGLFSCIFVRKEERLNIIKDARKEVKCGMGGRYGNKGALLCRFVLDSSSLCFINCHLAAGQSHSAHRNNDVAYILEADGLPHEPDLDMRTSLYVGGGDGRQILDHETCILNGDLNYRIDAMPRNIIIKHIQNNELSKLLDRDQLNVSRKRVAGFRLAPFTELPITFPPTYKYDVGSDNYDSSEKKRSPAWCDRLLFRSPAGRVKQLEYRRHEGVYYSDHRPVSGVFKITVKKVDENKRKQTLKSTYADIEKMRKKMLEDGCVRYLVNSFGVEREEARRLIRGAK</sequence>
<dbReference type="InterPro" id="IPR001680">
    <property type="entry name" value="WD40_rpt"/>
</dbReference>
<feature type="compositionally biased region" description="Polar residues" evidence="1">
    <location>
        <begin position="500"/>
        <end position="510"/>
    </location>
</feature>
<dbReference type="PANTHER" id="PTHR11200:SF240">
    <property type="entry name" value="INOSITOL POLYPHOSPHATE 5-PHOSPHATASE C9G1.10C-RELATED"/>
    <property type="match status" value="1"/>
</dbReference>
<dbReference type="SMART" id="SM00320">
    <property type="entry name" value="WD40"/>
    <property type="match status" value="3"/>
</dbReference>
<evidence type="ECO:0000256" key="1">
    <source>
        <dbReference type="SAM" id="MobiDB-lite"/>
    </source>
</evidence>
<feature type="compositionally biased region" description="Polar residues" evidence="1">
    <location>
        <begin position="26"/>
        <end position="43"/>
    </location>
</feature>
<dbReference type="InterPro" id="IPR000300">
    <property type="entry name" value="IPPc"/>
</dbReference>
<feature type="domain" description="Inositol polyphosphate-related phosphatase" evidence="2">
    <location>
        <begin position="879"/>
        <end position="1222"/>
    </location>
</feature>
<dbReference type="InterPro" id="IPR036691">
    <property type="entry name" value="Endo/exonu/phosph_ase_sf"/>
</dbReference>
<dbReference type="PANTHER" id="PTHR11200">
    <property type="entry name" value="INOSITOL 5-PHOSPHATASE"/>
    <property type="match status" value="1"/>
</dbReference>
<accession>A0ABR0K5N6</accession>
<comment type="caution">
    <text evidence="3">The sequence shown here is derived from an EMBL/GenBank/DDBJ whole genome shotgun (WGS) entry which is preliminary data.</text>
</comment>
<evidence type="ECO:0000259" key="2">
    <source>
        <dbReference type="SMART" id="SM00128"/>
    </source>
</evidence>
<feature type="compositionally biased region" description="Polar residues" evidence="1">
    <location>
        <begin position="69"/>
        <end position="98"/>
    </location>
</feature>
<dbReference type="SMART" id="SM00128">
    <property type="entry name" value="IPPc"/>
    <property type="match status" value="1"/>
</dbReference>
<dbReference type="Pfam" id="PF22669">
    <property type="entry name" value="Exo_endo_phos2"/>
    <property type="match status" value="1"/>
</dbReference>
<proteinExistence type="predicted"/>
<feature type="compositionally biased region" description="Polar residues" evidence="1">
    <location>
        <begin position="155"/>
        <end position="164"/>
    </location>
</feature>
<dbReference type="InterPro" id="IPR036322">
    <property type="entry name" value="WD40_repeat_dom_sf"/>
</dbReference>
<dbReference type="SUPFAM" id="SSF50978">
    <property type="entry name" value="WD40 repeat-like"/>
    <property type="match status" value="1"/>
</dbReference>
<reference evidence="3 4" key="1">
    <citation type="submission" date="2023-08" db="EMBL/GenBank/DDBJ databases">
        <title>Black Yeasts Isolated from many extreme environments.</title>
        <authorList>
            <person name="Coleine C."/>
            <person name="Stajich J.E."/>
            <person name="Selbmann L."/>
        </authorList>
    </citation>
    <scope>NUCLEOTIDE SEQUENCE [LARGE SCALE GENOMIC DNA]</scope>
    <source>
        <strain evidence="3 4">CCFEE 5885</strain>
    </source>
</reference>
<dbReference type="SUPFAM" id="SSF56219">
    <property type="entry name" value="DNase I-like"/>
    <property type="match status" value="1"/>
</dbReference>
<evidence type="ECO:0000313" key="3">
    <source>
        <dbReference type="EMBL" id="KAK5087599.1"/>
    </source>
</evidence>
<organism evidence="3 4">
    <name type="scientific">Lithohypha guttulata</name>
    <dbReference type="NCBI Taxonomy" id="1690604"/>
    <lineage>
        <taxon>Eukaryota</taxon>
        <taxon>Fungi</taxon>
        <taxon>Dikarya</taxon>
        <taxon>Ascomycota</taxon>
        <taxon>Pezizomycotina</taxon>
        <taxon>Eurotiomycetes</taxon>
        <taxon>Chaetothyriomycetidae</taxon>
        <taxon>Chaetothyriales</taxon>
        <taxon>Trichomeriaceae</taxon>
        <taxon>Lithohypha</taxon>
    </lineage>
</organism>
<dbReference type="InterPro" id="IPR046985">
    <property type="entry name" value="IP5"/>
</dbReference>
<keyword evidence="4" id="KW-1185">Reference proteome</keyword>
<feature type="compositionally biased region" description="Polar residues" evidence="1">
    <location>
        <begin position="394"/>
        <end position="404"/>
    </location>
</feature>
<dbReference type="InterPro" id="IPR015943">
    <property type="entry name" value="WD40/YVTN_repeat-like_dom_sf"/>
</dbReference>
<gene>
    <name evidence="3" type="ORF">LTR24_006559</name>
</gene>
<dbReference type="EMBL" id="JAVRRG010000086">
    <property type="protein sequence ID" value="KAK5087599.1"/>
    <property type="molecule type" value="Genomic_DNA"/>
</dbReference>
<dbReference type="Gene3D" id="2.130.10.10">
    <property type="entry name" value="YVTN repeat-like/Quinoprotein amine dehydrogenase"/>
    <property type="match status" value="1"/>
</dbReference>
<evidence type="ECO:0000313" key="4">
    <source>
        <dbReference type="Proteomes" id="UP001345013"/>
    </source>
</evidence>
<protein>
    <recommendedName>
        <fullName evidence="2">Inositol polyphosphate-related phosphatase domain-containing protein</fullName>
    </recommendedName>
</protein>